<feature type="compositionally biased region" description="Polar residues" evidence="1">
    <location>
        <begin position="142"/>
        <end position="162"/>
    </location>
</feature>
<accession>A0A1Q3A0A7</accession>
<dbReference type="AlphaFoldDB" id="A0A1Q3A0A7"/>
<feature type="region of interest" description="Disordered" evidence="1">
    <location>
        <begin position="142"/>
        <end position="221"/>
    </location>
</feature>
<organism evidence="3 4">
    <name type="scientific">Zygosaccharomyces rouxii</name>
    <dbReference type="NCBI Taxonomy" id="4956"/>
    <lineage>
        <taxon>Eukaryota</taxon>
        <taxon>Fungi</taxon>
        <taxon>Dikarya</taxon>
        <taxon>Ascomycota</taxon>
        <taxon>Saccharomycotina</taxon>
        <taxon>Saccharomycetes</taxon>
        <taxon>Saccharomycetales</taxon>
        <taxon>Saccharomycetaceae</taxon>
        <taxon>Zygosaccharomyces</taxon>
    </lineage>
</organism>
<name>A0A1Q3A0A7_ZYGRO</name>
<dbReference type="EMBL" id="BDGX01000014">
    <property type="protein sequence ID" value="GAV49125.1"/>
    <property type="molecule type" value="Genomic_DNA"/>
</dbReference>
<evidence type="ECO:0000256" key="1">
    <source>
        <dbReference type="SAM" id="MobiDB-lite"/>
    </source>
</evidence>
<protein>
    <submittedName>
        <fullName evidence="3">Uncharacterized protein</fullName>
    </submittedName>
</protein>
<comment type="caution">
    <text evidence="3">The sequence shown here is derived from an EMBL/GenBank/DDBJ whole genome shotgun (WGS) entry which is preliminary data.</text>
</comment>
<feature type="chain" id="PRO_5010348103" evidence="2">
    <location>
        <begin position="23"/>
        <end position="255"/>
    </location>
</feature>
<dbReference type="Proteomes" id="UP000187013">
    <property type="component" value="Unassembled WGS sequence"/>
</dbReference>
<feature type="compositionally biased region" description="Low complexity" evidence="1">
    <location>
        <begin position="93"/>
        <end position="107"/>
    </location>
</feature>
<reference evidence="3 4" key="1">
    <citation type="submission" date="2016-08" db="EMBL/GenBank/DDBJ databases">
        <title>Draft genome sequence of allopolyploid Zygosaccharomyces rouxii.</title>
        <authorList>
            <person name="Watanabe J."/>
            <person name="Uehara K."/>
            <person name="Mogi Y."/>
            <person name="Tsukioka Y."/>
        </authorList>
    </citation>
    <scope>NUCLEOTIDE SEQUENCE [LARGE SCALE GENOMIC DNA]</scope>
    <source>
        <strain evidence="3 4">NBRC 110957</strain>
    </source>
</reference>
<gene>
    <name evidence="3" type="ORF">ZYGR_0N05300</name>
</gene>
<feature type="compositionally biased region" description="Low complexity" evidence="1">
    <location>
        <begin position="177"/>
        <end position="188"/>
    </location>
</feature>
<feature type="compositionally biased region" description="Polar residues" evidence="1">
    <location>
        <begin position="189"/>
        <end position="201"/>
    </location>
</feature>
<feature type="compositionally biased region" description="Low complexity" evidence="1">
    <location>
        <begin position="208"/>
        <end position="221"/>
    </location>
</feature>
<evidence type="ECO:0000256" key="2">
    <source>
        <dbReference type="SAM" id="SignalP"/>
    </source>
</evidence>
<dbReference type="eggNOG" id="ENOG502RXIN">
    <property type="taxonomic scope" value="Eukaryota"/>
</dbReference>
<evidence type="ECO:0000313" key="3">
    <source>
        <dbReference type="EMBL" id="GAV49125.1"/>
    </source>
</evidence>
<feature type="signal peptide" evidence="2">
    <location>
        <begin position="1"/>
        <end position="22"/>
    </location>
</feature>
<sequence>MVPHMLIRHVWLLLFCWTLVQALSGSIGLPFGNTNGNSYNLAGSSAQTTGSNEGDDVSSNIVTSSTAYTSADPSTSNQATPSTSNDNTQNNQDGSSTFDSGPSGSSPVLSRITSSIGGTGNTPFPSSTGDYLHASYGGNSVLNSPESSGSSYVSKTSNSISGPTPKHQLASSNGFNSDSAGSSETSASLPHTDSLSGGEFTTQDDRSQQSGSSSGSASATQSQQIVLPHQVVHYRLVVPHPVILHLLAIPNNPLV</sequence>
<proteinExistence type="predicted"/>
<evidence type="ECO:0000313" key="4">
    <source>
        <dbReference type="Proteomes" id="UP000187013"/>
    </source>
</evidence>
<feature type="compositionally biased region" description="Polar residues" evidence="1">
    <location>
        <begin position="65"/>
        <end position="92"/>
    </location>
</feature>
<keyword evidence="2" id="KW-0732">Signal</keyword>
<feature type="compositionally biased region" description="Polar residues" evidence="1">
    <location>
        <begin position="111"/>
        <end position="125"/>
    </location>
</feature>
<feature type="region of interest" description="Disordered" evidence="1">
    <location>
        <begin position="65"/>
        <end position="125"/>
    </location>
</feature>